<comment type="similarity">
    <text evidence="3">Belongs to the peptidase S54 family.</text>
</comment>
<dbReference type="AlphaFoldDB" id="A0A6G1H357"/>
<dbReference type="InterPro" id="IPR035952">
    <property type="entry name" value="Rhomboid-like_sf"/>
</dbReference>
<dbReference type="PANTHER" id="PTHR43066">
    <property type="entry name" value="RHOMBOID-RELATED PROTEIN"/>
    <property type="match status" value="1"/>
</dbReference>
<dbReference type="EC" id="3.4.21.105" evidence="4"/>
<evidence type="ECO:0000256" key="10">
    <source>
        <dbReference type="SAM" id="Phobius"/>
    </source>
</evidence>
<dbReference type="InterPro" id="IPR022764">
    <property type="entry name" value="Peptidase_S54_rhomboid_dom"/>
</dbReference>
<keyword evidence="7" id="KW-0378">Hydrolase</keyword>
<comment type="subcellular location">
    <subcellularLocation>
        <location evidence="2">Membrane</location>
        <topology evidence="2">Multi-pass membrane protein</topology>
    </subcellularLocation>
</comment>
<dbReference type="GO" id="GO:0016020">
    <property type="term" value="C:membrane"/>
    <property type="evidence" value="ECO:0007669"/>
    <property type="project" value="UniProtKB-SubCell"/>
</dbReference>
<dbReference type="SUPFAM" id="SSF144091">
    <property type="entry name" value="Rhomboid-like"/>
    <property type="match status" value="1"/>
</dbReference>
<evidence type="ECO:0000256" key="7">
    <source>
        <dbReference type="ARBA" id="ARBA00022801"/>
    </source>
</evidence>
<reference evidence="12" key="1">
    <citation type="journal article" date="2020" name="Stud. Mycol.">
        <title>101 Dothideomycetes genomes: a test case for predicting lifestyles and emergence of pathogens.</title>
        <authorList>
            <person name="Haridas S."/>
            <person name="Albert R."/>
            <person name="Binder M."/>
            <person name="Bloem J."/>
            <person name="Labutti K."/>
            <person name="Salamov A."/>
            <person name="Andreopoulos B."/>
            <person name="Baker S."/>
            <person name="Barry K."/>
            <person name="Bills G."/>
            <person name="Bluhm B."/>
            <person name="Cannon C."/>
            <person name="Castanera R."/>
            <person name="Culley D."/>
            <person name="Daum C."/>
            <person name="Ezra D."/>
            <person name="Gonzalez J."/>
            <person name="Henrissat B."/>
            <person name="Kuo A."/>
            <person name="Liang C."/>
            <person name="Lipzen A."/>
            <person name="Lutzoni F."/>
            <person name="Magnuson J."/>
            <person name="Mondo S."/>
            <person name="Nolan M."/>
            <person name="Ohm R."/>
            <person name="Pangilinan J."/>
            <person name="Park H.-J."/>
            <person name="Ramirez L."/>
            <person name="Alfaro M."/>
            <person name="Sun H."/>
            <person name="Tritt A."/>
            <person name="Yoshinaga Y."/>
            <person name="Zwiers L.-H."/>
            <person name="Turgeon B."/>
            <person name="Goodwin S."/>
            <person name="Spatafora J."/>
            <person name="Crous P."/>
            <person name="Grigoriev I."/>
        </authorList>
    </citation>
    <scope>NUCLEOTIDE SEQUENCE</scope>
    <source>
        <strain evidence="12">CBS 113979</strain>
    </source>
</reference>
<name>A0A6G1H357_9PEZI</name>
<dbReference type="OrthoDB" id="10257275at2759"/>
<dbReference type="GO" id="GO:0006508">
    <property type="term" value="P:proteolysis"/>
    <property type="evidence" value="ECO:0007669"/>
    <property type="project" value="UniProtKB-KW"/>
</dbReference>
<evidence type="ECO:0000256" key="4">
    <source>
        <dbReference type="ARBA" id="ARBA00013039"/>
    </source>
</evidence>
<evidence type="ECO:0000256" key="2">
    <source>
        <dbReference type="ARBA" id="ARBA00004141"/>
    </source>
</evidence>
<keyword evidence="6 10" id="KW-0812">Transmembrane</keyword>
<evidence type="ECO:0000256" key="1">
    <source>
        <dbReference type="ARBA" id="ARBA00000156"/>
    </source>
</evidence>
<protein>
    <recommendedName>
        <fullName evidence="4">rhomboid protease</fullName>
        <ecNumber evidence="4">3.4.21.105</ecNumber>
    </recommendedName>
</protein>
<feature type="transmembrane region" description="Helical" evidence="10">
    <location>
        <begin position="187"/>
        <end position="208"/>
    </location>
</feature>
<feature type="transmembrane region" description="Helical" evidence="10">
    <location>
        <begin position="68"/>
        <end position="90"/>
    </location>
</feature>
<dbReference type="EMBL" id="ML977151">
    <property type="protein sequence ID" value="KAF1987605.1"/>
    <property type="molecule type" value="Genomic_DNA"/>
</dbReference>
<feature type="domain" description="Peptidase S54 rhomboid" evidence="11">
    <location>
        <begin position="62"/>
        <end position="204"/>
    </location>
</feature>
<evidence type="ECO:0000259" key="11">
    <source>
        <dbReference type="Pfam" id="PF01694"/>
    </source>
</evidence>
<dbReference type="Proteomes" id="UP000800041">
    <property type="component" value="Unassembled WGS sequence"/>
</dbReference>
<feature type="transmembrane region" description="Helical" evidence="10">
    <location>
        <begin position="164"/>
        <end position="181"/>
    </location>
</feature>
<dbReference type="Gene3D" id="1.20.1540.10">
    <property type="entry name" value="Rhomboid-like"/>
    <property type="match status" value="1"/>
</dbReference>
<dbReference type="GO" id="GO:0004252">
    <property type="term" value="F:serine-type endopeptidase activity"/>
    <property type="evidence" value="ECO:0007669"/>
    <property type="project" value="InterPro"/>
</dbReference>
<evidence type="ECO:0000313" key="12">
    <source>
        <dbReference type="EMBL" id="KAF1987605.1"/>
    </source>
</evidence>
<accession>A0A6G1H357</accession>
<feature type="transmembrane region" description="Helical" evidence="10">
    <location>
        <begin position="30"/>
        <end position="48"/>
    </location>
</feature>
<gene>
    <name evidence="12" type="ORF">K402DRAFT_392414</name>
</gene>
<comment type="catalytic activity">
    <reaction evidence="1">
        <text>Cleaves type-1 transmembrane domains using a catalytic dyad composed of serine and histidine that are contributed by different transmembrane domains.</text>
        <dbReference type="EC" id="3.4.21.105"/>
    </reaction>
</comment>
<evidence type="ECO:0000256" key="5">
    <source>
        <dbReference type="ARBA" id="ARBA00022670"/>
    </source>
</evidence>
<dbReference type="PANTHER" id="PTHR43066:SF1">
    <property type="entry name" value="RHOMBOID PROTEIN 2"/>
    <property type="match status" value="1"/>
</dbReference>
<evidence type="ECO:0000313" key="13">
    <source>
        <dbReference type="Proteomes" id="UP000800041"/>
    </source>
</evidence>
<feature type="transmembrane region" description="Helical" evidence="10">
    <location>
        <begin position="97"/>
        <end position="118"/>
    </location>
</feature>
<proteinExistence type="inferred from homology"/>
<evidence type="ECO:0000256" key="3">
    <source>
        <dbReference type="ARBA" id="ARBA00009045"/>
    </source>
</evidence>
<feature type="transmembrane region" description="Helical" evidence="10">
    <location>
        <begin position="124"/>
        <end position="143"/>
    </location>
</feature>
<evidence type="ECO:0000256" key="6">
    <source>
        <dbReference type="ARBA" id="ARBA00022692"/>
    </source>
</evidence>
<dbReference type="Pfam" id="PF01694">
    <property type="entry name" value="Rhomboid"/>
    <property type="match status" value="1"/>
</dbReference>
<organism evidence="12 13">
    <name type="scientific">Aulographum hederae CBS 113979</name>
    <dbReference type="NCBI Taxonomy" id="1176131"/>
    <lineage>
        <taxon>Eukaryota</taxon>
        <taxon>Fungi</taxon>
        <taxon>Dikarya</taxon>
        <taxon>Ascomycota</taxon>
        <taxon>Pezizomycotina</taxon>
        <taxon>Dothideomycetes</taxon>
        <taxon>Pleosporomycetidae</taxon>
        <taxon>Aulographales</taxon>
        <taxon>Aulographaceae</taxon>
    </lineage>
</organism>
<sequence length="307" mass="33407">MPTVRQSLLSFNPRTLRSYMYRIPLCTRGLLLLILVLYLASIPLPWIVEYGALKPSLVSFGSMVRLSTFPLVHNGFFHVVLNLLALAPLLERFEAEYGTLVTFILFTGPFSTIPGGIYTLVERFIFHWDTAVCGSSIWIFLLLASESLSTSTSHPTFTLSTLRIPTWTTPLILSVLLSFLLPKTSLLGHLAGCAIGYLWGLSYIKFLVPPEKILRWIEGKLDLMRRLPHYVSVDRTTYGRYGVLPSSGVGVVSGGMGAPVVERADARTPLVTLAREGAGVGPAAGAGVGAEAGVGLRMEGTTQRLGP</sequence>
<keyword evidence="9 10" id="KW-0472">Membrane</keyword>
<evidence type="ECO:0000256" key="8">
    <source>
        <dbReference type="ARBA" id="ARBA00022989"/>
    </source>
</evidence>
<evidence type="ECO:0000256" key="9">
    <source>
        <dbReference type="ARBA" id="ARBA00023136"/>
    </source>
</evidence>
<keyword evidence="8 10" id="KW-1133">Transmembrane helix</keyword>
<keyword evidence="13" id="KW-1185">Reference proteome</keyword>
<keyword evidence="5" id="KW-0645">Protease</keyword>